<dbReference type="EMBL" id="JAPQER010000008">
    <property type="protein sequence ID" value="MCY6485572.1"/>
    <property type="molecule type" value="Genomic_DNA"/>
</dbReference>
<dbReference type="SUPFAM" id="SSF46894">
    <property type="entry name" value="C-terminal effector domain of the bipartite response regulators"/>
    <property type="match status" value="1"/>
</dbReference>
<reference evidence="10" key="1">
    <citation type="submission" date="2022-12" db="EMBL/GenBank/DDBJ databases">
        <authorList>
            <person name="Wang J."/>
        </authorList>
    </citation>
    <scope>NUCLEOTIDE SEQUENCE</scope>
    <source>
        <strain evidence="10">HY-45-18</strain>
    </source>
</reference>
<dbReference type="RefSeq" id="WP_268042015.1">
    <property type="nucleotide sequence ID" value="NZ_JAPQER010000008.1"/>
</dbReference>
<feature type="domain" description="OmpR/PhoB-type" evidence="9">
    <location>
        <begin position="130"/>
        <end position="231"/>
    </location>
</feature>
<dbReference type="Pfam" id="PF00486">
    <property type="entry name" value="Trans_reg_C"/>
    <property type="match status" value="1"/>
</dbReference>
<evidence type="ECO:0000256" key="2">
    <source>
        <dbReference type="ARBA" id="ARBA00023015"/>
    </source>
</evidence>
<comment type="caution">
    <text evidence="10">The sequence shown here is derived from an EMBL/GenBank/DDBJ whole genome shotgun (WGS) entry which is preliminary data.</text>
</comment>
<evidence type="ECO:0000256" key="6">
    <source>
        <dbReference type="PROSITE-ProRule" id="PRU00169"/>
    </source>
</evidence>
<sequence>MTNEKNILVVDDEKKIVEVVKSYLEKEGYTVLEAYRGNQAIEIFEKANPDLIILDLMLPDMTGEEICKILRKKSSVPIIMLTAKVSENNILQGFDIGADDYVTKPFSPKQLVARVAALLRRSEKNVKICSNIMSFNKDELVIDDLKHEIRKKSKIVNLTSTEYKLLATMAKYPQKAFTREELVFLVLGEEYDGFDRVIDTHIKNLRYKIETNPKNPQYIITIHGIGYRFGGE</sequence>
<name>A0ABT4D4L4_9CLOT</name>
<keyword evidence="2" id="KW-0805">Transcription regulation</keyword>
<protein>
    <recommendedName>
        <fullName evidence="1">Stage 0 sporulation protein A homolog</fullName>
    </recommendedName>
</protein>
<evidence type="ECO:0000256" key="1">
    <source>
        <dbReference type="ARBA" id="ARBA00018672"/>
    </source>
</evidence>
<feature type="domain" description="Response regulatory" evidence="8">
    <location>
        <begin position="6"/>
        <end position="119"/>
    </location>
</feature>
<keyword evidence="11" id="KW-1185">Reference proteome</keyword>
<keyword evidence="3 7" id="KW-0238">DNA-binding</keyword>
<dbReference type="InterPro" id="IPR039420">
    <property type="entry name" value="WalR-like"/>
</dbReference>
<dbReference type="SUPFAM" id="SSF52172">
    <property type="entry name" value="CheY-like"/>
    <property type="match status" value="1"/>
</dbReference>
<keyword evidence="6" id="KW-0597">Phosphoprotein</keyword>
<dbReference type="InterPro" id="IPR036388">
    <property type="entry name" value="WH-like_DNA-bd_sf"/>
</dbReference>
<evidence type="ECO:0000313" key="11">
    <source>
        <dbReference type="Proteomes" id="UP001078443"/>
    </source>
</evidence>
<dbReference type="PANTHER" id="PTHR48111:SF73">
    <property type="entry name" value="ALKALINE PHOSPHATASE SYNTHESIS TRANSCRIPTIONAL REGULATORY PROTEIN PHOP"/>
    <property type="match status" value="1"/>
</dbReference>
<feature type="DNA-binding region" description="OmpR/PhoB-type" evidence="7">
    <location>
        <begin position="130"/>
        <end position="231"/>
    </location>
</feature>
<gene>
    <name evidence="10" type="ORF">OW763_14655</name>
</gene>
<evidence type="ECO:0000256" key="3">
    <source>
        <dbReference type="ARBA" id="ARBA00023125"/>
    </source>
</evidence>
<dbReference type="Gene3D" id="3.40.50.2300">
    <property type="match status" value="1"/>
</dbReference>
<accession>A0ABT4D4L4</accession>
<evidence type="ECO:0000259" key="9">
    <source>
        <dbReference type="PROSITE" id="PS51755"/>
    </source>
</evidence>
<feature type="modified residue" description="4-aspartylphosphate" evidence="6">
    <location>
        <position position="55"/>
    </location>
</feature>
<keyword evidence="4" id="KW-0804">Transcription</keyword>
<dbReference type="SMART" id="SM00448">
    <property type="entry name" value="REC"/>
    <property type="match status" value="1"/>
</dbReference>
<dbReference type="InterPro" id="IPR001789">
    <property type="entry name" value="Sig_transdc_resp-reg_receiver"/>
</dbReference>
<dbReference type="CDD" id="cd00383">
    <property type="entry name" value="trans_reg_C"/>
    <property type="match status" value="1"/>
</dbReference>
<proteinExistence type="predicted"/>
<dbReference type="PROSITE" id="PS50110">
    <property type="entry name" value="RESPONSE_REGULATORY"/>
    <property type="match status" value="1"/>
</dbReference>
<evidence type="ECO:0000256" key="5">
    <source>
        <dbReference type="ARBA" id="ARBA00024867"/>
    </source>
</evidence>
<organism evidence="10 11">
    <name type="scientific">Clostridium aestuarii</name>
    <dbReference type="NCBI Taxonomy" id="338193"/>
    <lineage>
        <taxon>Bacteria</taxon>
        <taxon>Bacillati</taxon>
        <taxon>Bacillota</taxon>
        <taxon>Clostridia</taxon>
        <taxon>Eubacteriales</taxon>
        <taxon>Clostridiaceae</taxon>
        <taxon>Clostridium</taxon>
    </lineage>
</organism>
<evidence type="ECO:0000259" key="8">
    <source>
        <dbReference type="PROSITE" id="PS50110"/>
    </source>
</evidence>
<dbReference type="InterPro" id="IPR011006">
    <property type="entry name" value="CheY-like_superfamily"/>
</dbReference>
<evidence type="ECO:0000313" key="10">
    <source>
        <dbReference type="EMBL" id="MCY6485572.1"/>
    </source>
</evidence>
<dbReference type="PANTHER" id="PTHR48111">
    <property type="entry name" value="REGULATOR OF RPOS"/>
    <property type="match status" value="1"/>
</dbReference>
<dbReference type="PROSITE" id="PS51755">
    <property type="entry name" value="OMPR_PHOB"/>
    <property type="match status" value="1"/>
</dbReference>
<dbReference type="InterPro" id="IPR016032">
    <property type="entry name" value="Sig_transdc_resp-reg_C-effctor"/>
</dbReference>
<evidence type="ECO:0000256" key="4">
    <source>
        <dbReference type="ARBA" id="ARBA00023163"/>
    </source>
</evidence>
<comment type="function">
    <text evidence="5">May play the central regulatory role in sporulation. It may be an element of the effector pathway responsible for the activation of sporulation genes in response to nutritional stress. Spo0A may act in concert with spo0H (a sigma factor) to control the expression of some genes that are critical to the sporulation process.</text>
</comment>
<dbReference type="CDD" id="cd17574">
    <property type="entry name" value="REC_OmpR"/>
    <property type="match status" value="1"/>
</dbReference>
<dbReference type="Pfam" id="PF00072">
    <property type="entry name" value="Response_reg"/>
    <property type="match status" value="1"/>
</dbReference>
<dbReference type="Gene3D" id="1.10.10.10">
    <property type="entry name" value="Winged helix-like DNA-binding domain superfamily/Winged helix DNA-binding domain"/>
    <property type="match status" value="1"/>
</dbReference>
<dbReference type="Proteomes" id="UP001078443">
    <property type="component" value="Unassembled WGS sequence"/>
</dbReference>
<dbReference type="Gene3D" id="6.10.250.690">
    <property type="match status" value="1"/>
</dbReference>
<evidence type="ECO:0000256" key="7">
    <source>
        <dbReference type="PROSITE-ProRule" id="PRU01091"/>
    </source>
</evidence>
<dbReference type="InterPro" id="IPR001867">
    <property type="entry name" value="OmpR/PhoB-type_DNA-bd"/>
</dbReference>
<dbReference type="SMART" id="SM00862">
    <property type="entry name" value="Trans_reg_C"/>
    <property type="match status" value="1"/>
</dbReference>